<dbReference type="InterPro" id="IPR057326">
    <property type="entry name" value="KR_dom"/>
</dbReference>
<dbReference type="PRINTS" id="PR00081">
    <property type="entry name" value="GDHRDH"/>
</dbReference>
<keyword evidence="2" id="KW-0560">Oxidoreductase</keyword>
<comment type="similarity">
    <text evidence="1 3">Belongs to the short-chain dehydrogenases/reductases (SDR) family.</text>
</comment>
<evidence type="ECO:0000313" key="6">
    <source>
        <dbReference type="Proteomes" id="UP001501598"/>
    </source>
</evidence>
<dbReference type="InterPro" id="IPR036291">
    <property type="entry name" value="NAD(P)-bd_dom_sf"/>
</dbReference>
<dbReference type="InterPro" id="IPR020904">
    <property type="entry name" value="Sc_DH/Rdtase_CS"/>
</dbReference>
<dbReference type="RefSeq" id="WP_345412923.1">
    <property type="nucleotide sequence ID" value="NZ_BAABGT010000013.1"/>
</dbReference>
<dbReference type="Pfam" id="PF00106">
    <property type="entry name" value="adh_short"/>
    <property type="match status" value="1"/>
</dbReference>
<accession>A0ABP8RGZ7</accession>
<dbReference type="PANTHER" id="PTHR45024">
    <property type="entry name" value="DEHYDROGENASES, SHORT CHAIN"/>
    <property type="match status" value="1"/>
</dbReference>
<evidence type="ECO:0000313" key="5">
    <source>
        <dbReference type="EMBL" id="GAA4538567.1"/>
    </source>
</evidence>
<dbReference type="InterPro" id="IPR002347">
    <property type="entry name" value="SDR_fam"/>
</dbReference>
<protein>
    <submittedName>
        <fullName evidence="5">SDR family oxidoreductase</fullName>
    </submittedName>
</protein>
<dbReference type="SMART" id="SM00822">
    <property type="entry name" value="PKS_KR"/>
    <property type="match status" value="1"/>
</dbReference>
<proteinExistence type="inferred from homology"/>
<gene>
    <name evidence="5" type="ORF">GCM10023175_08680</name>
</gene>
<dbReference type="PROSITE" id="PS00061">
    <property type="entry name" value="ADH_SHORT"/>
    <property type="match status" value="1"/>
</dbReference>
<evidence type="ECO:0000256" key="1">
    <source>
        <dbReference type="ARBA" id="ARBA00006484"/>
    </source>
</evidence>
<dbReference type="EMBL" id="BAABGT010000013">
    <property type="protein sequence ID" value="GAA4538567.1"/>
    <property type="molecule type" value="Genomic_DNA"/>
</dbReference>
<organism evidence="5 6">
    <name type="scientific">Pseudonocardia xishanensis</name>
    <dbReference type="NCBI Taxonomy" id="630995"/>
    <lineage>
        <taxon>Bacteria</taxon>
        <taxon>Bacillati</taxon>
        <taxon>Actinomycetota</taxon>
        <taxon>Actinomycetes</taxon>
        <taxon>Pseudonocardiales</taxon>
        <taxon>Pseudonocardiaceae</taxon>
        <taxon>Pseudonocardia</taxon>
    </lineage>
</organism>
<comment type="caution">
    <text evidence="5">The sequence shown here is derived from an EMBL/GenBank/DDBJ whole genome shotgun (WGS) entry which is preliminary data.</text>
</comment>
<keyword evidence="6" id="KW-1185">Reference proteome</keyword>
<dbReference type="PRINTS" id="PR00080">
    <property type="entry name" value="SDRFAMILY"/>
</dbReference>
<sequence>MPEPVRPVPRTLAGQVAVVTGAGQGIGRAEALALAERGAAVVVNDLLEDRAGAVVDEIRRAGGAACANTSSVTSAEGGAELTRLALERFGGLHVVVNNAGFLRPGPFEELGADDIDAVLDVHLRAAFHVTQPAWRVMKEQRYGRIVMTGSSAGMFSQAANSNYCAAKAGVFGLARALATEGEEHGIAVNVVLPFAATTISVHNPIPGNQEARERRGAAYRGEILRRRDPDLVAPLVAHLVSPGCRDSGDVFSVCGGRYARVFVALGPGWISPEPAGITAEDLEAHWELVRSTSTVSEPRTLFDEVADVVAALDELVPTAANSGGVTS</sequence>
<reference evidence="6" key="1">
    <citation type="journal article" date="2019" name="Int. J. Syst. Evol. Microbiol.">
        <title>The Global Catalogue of Microorganisms (GCM) 10K type strain sequencing project: providing services to taxonomists for standard genome sequencing and annotation.</title>
        <authorList>
            <consortium name="The Broad Institute Genomics Platform"/>
            <consortium name="The Broad Institute Genome Sequencing Center for Infectious Disease"/>
            <person name="Wu L."/>
            <person name="Ma J."/>
        </authorList>
    </citation>
    <scope>NUCLEOTIDE SEQUENCE [LARGE SCALE GENOMIC DNA]</scope>
    <source>
        <strain evidence="6">JCM 17906</strain>
    </source>
</reference>
<dbReference type="PANTHER" id="PTHR45024:SF2">
    <property type="entry name" value="SCP2 DOMAIN-CONTAINING PROTEIN"/>
    <property type="match status" value="1"/>
</dbReference>
<evidence type="ECO:0000256" key="2">
    <source>
        <dbReference type="ARBA" id="ARBA00023002"/>
    </source>
</evidence>
<evidence type="ECO:0000259" key="4">
    <source>
        <dbReference type="SMART" id="SM00822"/>
    </source>
</evidence>
<dbReference type="SUPFAM" id="SSF51735">
    <property type="entry name" value="NAD(P)-binding Rossmann-fold domains"/>
    <property type="match status" value="1"/>
</dbReference>
<name>A0ABP8RGZ7_9PSEU</name>
<dbReference type="Gene3D" id="3.40.50.720">
    <property type="entry name" value="NAD(P)-binding Rossmann-like Domain"/>
    <property type="match status" value="1"/>
</dbReference>
<dbReference type="Proteomes" id="UP001501598">
    <property type="component" value="Unassembled WGS sequence"/>
</dbReference>
<dbReference type="InterPro" id="IPR051687">
    <property type="entry name" value="Peroxisomal_Beta-Oxidation"/>
</dbReference>
<evidence type="ECO:0000256" key="3">
    <source>
        <dbReference type="RuleBase" id="RU000363"/>
    </source>
</evidence>
<feature type="domain" description="Ketoreductase" evidence="4">
    <location>
        <begin position="15"/>
        <end position="197"/>
    </location>
</feature>